<dbReference type="InterPro" id="IPR050523">
    <property type="entry name" value="AKR_Detox_Biosynth"/>
</dbReference>
<protein>
    <recommendedName>
        <fullName evidence="3">NADP-dependent oxidoreductase domain-containing protein</fullName>
    </recommendedName>
</protein>
<dbReference type="CDD" id="cd19093">
    <property type="entry name" value="AKR_AtPLR-like"/>
    <property type="match status" value="1"/>
</dbReference>
<dbReference type="AlphaFoldDB" id="A0A507QRI8"/>
<comment type="similarity">
    <text evidence="2">Belongs to the aldo/keto reductase family. Aldo/keto reductase 2 subfamily.</text>
</comment>
<dbReference type="GO" id="GO:0016491">
    <property type="term" value="F:oxidoreductase activity"/>
    <property type="evidence" value="ECO:0007669"/>
    <property type="project" value="UniProtKB-KW"/>
</dbReference>
<dbReference type="Proteomes" id="UP000319663">
    <property type="component" value="Unassembled WGS sequence"/>
</dbReference>
<dbReference type="InterPro" id="IPR036812">
    <property type="entry name" value="NAD(P)_OxRdtase_dom_sf"/>
</dbReference>
<evidence type="ECO:0000259" key="3">
    <source>
        <dbReference type="Pfam" id="PF00248"/>
    </source>
</evidence>
<dbReference type="InterPro" id="IPR023210">
    <property type="entry name" value="NADP_OxRdtase_dom"/>
</dbReference>
<organism evidence="4 5">
    <name type="scientific">Monascus purpureus</name>
    <name type="common">Red mold</name>
    <name type="synonym">Monascus anka</name>
    <dbReference type="NCBI Taxonomy" id="5098"/>
    <lineage>
        <taxon>Eukaryota</taxon>
        <taxon>Fungi</taxon>
        <taxon>Dikarya</taxon>
        <taxon>Ascomycota</taxon>
        <taxon>Pezizomycotina</taxon>
        <taxon>Eurotiomycetes</taxon>
        <taxon>Eurotiomycetidae</taxon>
        <taxon>Eurotiales</taxon>
        <taxon>Aspergillaceae</taxon>
        <taxon>Monascus</taxon>
    </lineage>
</organism>
<dbReference type="PANTHER" id="PTHR43364:SF4">
    <property type="entry name" value="NAD(P)-LINKED OXIDOREDUCTASE SUPERFAMILY PROTEIN"/>
    <property type="match status" value="1"/>
</dbReference>
<proteinExistence type="inferred from homology"/>
<dbReference type="InterPro" id="IPR020471">
    <property type="entry name" value="AKR"/>
</dbReference>
<evidence type="ECO:0000256" key="2">
    <source>
        <dbReference type="ARBA" id="ARBA00038157"/>
    </source>
</evidence>
<gene>
    <name evidence="4" type="ORF">MPDQ_001430</name>
</gene>
<dbReference type="STRING" id="5098.A0A507QRI8"/>
<dbReference type="Pfam" id="PF00248">
    <property type="entry name" value="Aldo_ket_red"/>
    <property type="match status" value="1"/>
</dbReference>
<accession>A0A507QRI8</accession>
<feature type="domain" description="NADP-dependent oxidoreductase" evidence="3">
    <location>
        <begin position="65"/>
        <end position="355"/>
    </location>
</feature>
<name>A0A507QRI8_MONPU</name>
<evidence type="ECO:0000256" key="1">
    <source>
        <dbReference type="ARBA" id="ARBA00023002"/>
    </source>
</evidence>
<keyword evidence="5" id="KW-1185">Reference proteome</keyword>
<dbReference type="SUPFAM" id="SSF51430">
    <property type="entry name" value="NAD(P)-linked oxidoreductase"/>
    <property type="match status" value="1"/>
</dbReference>
<sequence>MAQYALQTALATGFSATEGIHSPHPRPVDPKKSEDAYVLPANIIPDTTTRLTLRGAKGDIMVPYMCIGAFPWGDKATWKYHEDRDLPHIKEAWEKLRGAGMTFVDTSPAYGDGESERICKMLFKGMPRESFVVQTKWLSLPDLNVFEQSKGPVSKLKQSLKNLGLDYVDVYLVHGPIHLSMVSTIAKGLADCVKRGLAKAVGVANYDKSEMIKMADALERHGVPLSVNQCEYSVIRRHPESHGLIRECRQRGIVFQGFASLAQGRLTGRYSVGNEPPRNYRFSSYPMQMLEPTVNVLRRIAEERRIAISAVALNFCINKGVVPVVGIRTAEQAEQNLEALGWRLTPDEIRRIETVSIEGKTSFLFQHG</sequence>
<dbReference type="PRINTS" id="PR00069">
    <property type="entry name" value="ALDKETRDTASE"/>
</dbReference>
<evidence type="ECO:0000313" key="4">
    <source>
        <dbReference type="EMBL" id="TQB69732.1"/>
    </source>
</evidence>
<evidence type="ECO:0000313" key="5">
    <source>
        <dbReference type="Proteomes" id="UP000319663"/>
    </source>
</evidence>
<keyword evidence="1" id="KW-0560">Oxidoreductase</keyword>
<dbReference type="Gene3D" id="3.20.20.100">
    <property type="entry name" value="NADP-dependent oxidoreductase domain"/>
    <property type="match status" value="1"/>
</dbReference>
<dbReference type="EMBL" id="VIFY01000139">
    <property type="protein sequence ID" value="TQB69732.1"/>
    <property type="molecule type" value="Genomic_DNA"/>
</dbReference>
<comment type="caution">
    <text evidence="4">The sequence shown here is derived from an EMBL/GenBank/DDBJ whole genome shotgun (WGS) entry which is preliminary data.</text>
</comment>
<reference evidence="4 5" key="1">
    <citation type="submission" date="2019-06" db="EMBL/GenBank/DDBJ databases">
        <title>Wine fermentation using esterase from Monascus purpureus.</title>
        <authorList>
            <person name="Geng C."/>
            <person name="Zhang Y."/>
        </authorList>
    </citation>
    <scope>NUCLEOTIDE SEQUENCE [LARGE SCALE GENOMIC DNA]</scope>
    <source>
        <strain evidence="4">HQ1</strain>
    </source>
</reference>
<dbReference type="PANTHER" id="PTHR43364">
    <property type="entry name" value="NADH-SPECIFIC METHYLGLYOXAL REDUCTASE-RELATED"/>
    <property type="match status" value="1"/>
</dbReference>